<dbReference type="Proteomes" id="UP000253744">
    <property type="component" value="Plasmid pDrdI"/>
</dbReference>
<gene>
    <name evidence="1" type="ORF">DVJ83_15950</name>
</gene>
<geneLocation type="plasmid" evidence="2">
    <name>pdrdi</name>
</geneLocation>
<sequence length="89" mass="10423">MLFALQRRAELAREQATCAELAYLADLTDWTARRLELQRDLNFLKVYGTPSEAGLARERLNFWDKRRPVKVDYAPMPRALRGMVGVLWR</sequence>
<dbReference type="KEGG" id="dwu:DVJ83_15950"/>
<evidence type="ECO:0000313" key="1">
    <source>
        <dbReference type="EMBL" id="AXH00648.1"/>
    </source>
</evidence>
<organism evidence="1 2">
    <name type="scientific">Deinococcus wulumuqiensis</name>
    <dbReference type="NCBI Taxonomy" id="980427"/>
    <lineage>
        <taxon>Bacteria</taxon>
        <taxon>Thermotogati</taxon>
        <taxon>Deinococcota</taxon>
        <taxon>Deinococci</taxon>
        <taxon>Deinococcales</taxon>
        <taxon>Deinococcaceae</taxon>
        <taxon>Deinococcus</taxon>
    </lineage>
</organism>
<dbReference type="EMBL" id="CP031163">
    <property type="protein sequence ID" value="AXH00648.1"/>
    <property type="molecule type" value="Genomic_DNA"/>
</dbReference>
<proteinExistence type="predicted"/>
<name>A0A345ILS5_9DEIO</name>
<reference evidence="1 2" key="1">
    <citation type="submission" date="2018-07" db="EMBL/GenBank/DDBJ databases">
        <title>Complete Genome and Methylome Analysis of Deinococcus wulumuqiensis NEB 479.</title>
        <authorList>
            <person name="Fomenkov A."/>
            <person name="Luyten Y."/>
            <person name="Vincze T."/>
            <person name="Anton B.P."/>
            <person name="Clark T."/>
            <person name="Roberts R.J."/>
            <person name="Morgan R.D."/>
        </authorList>
    </citation>
    <scope>NUCLEOTIDE SEQUENCE [LARGE SCALE GENOMIC DNA]</scope>
    <source>
        <strain evidence="1 2">NEB 479</strain>
        <plasmid evidence="2">Plasmid pdrdi</plasmid>
    </source>
</reference>
<accession>A0A345ILS5</accession>
<evidence type="ECO:0000313" key="2">
    <source>
        <dbReference type="Proteomes" id="UP000253744"/>
    </source>
</evidence>
<dbReference type="AlphaFoldDB" id="A0A345ILS5"/>
<protein>
    <submittedName>
        <fullName evidence="1">Uncharacterized protein</fullName>
    </submittedName>
</protein>
<keyword evidence="1" id="KW-0614">Plasmid</keyword>